<accession>A0A7D5IQ88</accession>
<keyword evidence="2" id="KW-1185">Reference proteome</keyword>
<dbReference type="OrthoDB" id="64208at2157"/>
<dbReference type="KEGG" id="mzi:HWN40_11820"/>
<evidence type="ECO:0000313" key="2">
    <source>
        <dbReference type="Proteomes" id="UP000509594"/>
    </source>
</evidence>
<dbReference type="InterPro" id="IPR038695">
    <property type="entry name" value="Saro_0823-like_sf"/>
</dbReference>
<dbReference type="RefSeq" id="WP_176965920.1">
    <property type="nucleotide sequence ID" value="NZ_CP058215.1"/>
</dbReference>
<dbReference type="Pfam" id="PF02643">
    <property type="entry name" value="DUF192"/>
    <property type="match status" value="1"/>
</dbReference>
<dbReference type="AlphaFoldDB" id="A0A7D5IQ88"/>
<dbReference type="InterPro" id="IPR003795">
    <property type="entry name" value="DUF192"/>
</dbReference>
<dbReference type="GeneID" id="55822373"/>
<dbReference type="EMBL" id="CP058215">
    <property type="protein sequence ID" value="QLC50865.1"/>
    <property type="molecule type" value="Genomic_DNA"/>
</dbReference>
<dbReference type="PANTHER" id="PTHR37953">
    <property type="entry name" value="UPF0127 PROTEIN MJ1496"/>
    <property type="match status" value="1"/>
</dbReference>
<reference evidence="1 2" key="1">
    <citation type="submission" date="2020-06" db="EMBL/GenBank/DDBJ databases">
        <title>Methanolobus halotolerans sp. nov., isolated from a saline lake Tus in Siberia.</title>
        <authorList>
            <person name="Shen Y."/>
            <person name="Chen S.-C."/>
            <person name="Lai M.-C."/>
            <person name="Huang H.-H."/>
            <person name="Chiu H.-H."/>
            <person name="Tang S.-L."/>
            <person name="Rogozin D.Y."/>
            <person name="Degermendzhy A.G."/>
        </authorList>
    </citation>
    <scope>NUCLEOTIDE SEQUENCE [LARGE SCALE GENOMIC DNA]</scope>
    <source>
        <strain evidence="1 2">DSM 21339</strain>
    </source>
</reference>
<dbReference type="Gene3D" id="2.60.120.1140">
    <property type="entry name" value="Protein of unknown function DUF192"/>
    <property type="match status" value="1"/>
</dbReference>
<protein>
    <submittedName>
        <fullName evidence="1">DUF192 domain-containing protein</fullName>
    </submittedName>
</protein>
<proteinExistence type="predicted"/>
<name>A0A7D5IQ88_9EURY</name>
<dbReference type="Proteomes" id="UP000509594">
    <property type="component" value="Chromosome"/>
</dbReference>
<dbReference type="PANTHER" id="PTHR37953:SF1">
    <property type="entry name" value="UPF0127 PROTEIN MJ1496"/>
    <property type="match status" value="1"/>
</dbReference>
<evidence type="ECO:0000313" key="1">
    <source>
        <dbReference type="EMBL" id="QLC50865.1"/>
    </source>
</evidence>
<gene>
    <name evidence="1" type="ORF">HWN40_11820</name>
</gene>
<organism evidence="1 2">
    <name type="scientific">Methanolobus zinderi</name>
    <dbReference type="NCBI Taxonomy" id="536044"/>
    <lineage>
        <taxon>Archaea</taxon>
        <taxon>Methanobacteriati</taxon>
        <taxon>Methanobacteriota</taxon>
        <taxon>Stenosarchaea group</taxon>
        <taxon>Methanomicrobia</taxon>
        <taxon>Methanosarcinales</taxon>
        <taxon>Methanosarcinaceae</taxon>
        <taxon>Methanolobus</taxon>
    </lineage>
</organism>
<sequence>MILKSNGESVATHVEFACSIFKQALGLMFRKNIPDDYALVFVMKKSQNVSLHMLFVSFPIEVIFLDGDKRVVKLDRLKSWTGFSSSDAKVKYVIETSTGTLEKADLHVGDMLSFKNEC</sequence>